<organism evidence="2 3">
    <name type="scientific">Legionella bozemanae</name>
    <name type="common">Fluoribacter bozemanae</name>
    <dbReference type="NCBI Taxonomy" id="447"/>
    <lineage>
        <taxon>Bacteria</taxon>
        <taxon>Pseudomonadati</taxon>
        <taxon>Pseudomonadota</taxon>
        <taxon>Gammaproteobacteria</taxon>
        <taxon>Legionellales</taxon>
        <taxon>Legionellaceae</taxon>
        <taxon>Legionella</taxon>
    </lineage>
</organism>
<dbReference type="EMBL" id="LNXU01000052">
    <property type="protein sequence ID" value="KTC68573.1"/>
    <property type="molecule type" value="Genomic_DNA"/>
</dbReference>
<evidence type="ECO:0008006" key="4">
    <source>
        <dbReference type="Google" id="ProtNLM"/>
    </source>
</evidence>
<evidence type="ECO:0000313" key="2">
    <source>
        <dbReference type="EMBL" id="KTC68573.1"/>
    </source>
</evidence>
<keyword evidence="1" id="KW-1133">Transmembrane helix</keyword>
<reference evidence="2 3" key="1">
    <citation type="submission" date="2015-11" db="EMBL/GenBank/DDBJ databases">
        <title>Genomic analysis of 38 Legionella species identifies large and diverse effector repertoires.</title>
        <authorList>
            <person name="Burstein D."/>
            <person name="Amaro F."/>
            <person name="Zusman T."/>
            <person name="Lifshitz Z."/>
            <person name="Cohen O."/>
            <person name="Gilbert J.A."/>
            <person name="Pupko T."/>
            <person name="Shuman H.A."/>
            <person name="Segal G."/>
        </authorList>
    </citation>
    <scope>NUCLEOTIDE SEQUENCE [LARGE SCALE GENOMIC DNA]</scope>
    <source>
        <strain evidence="2 3">WIGA</strain>
    </source>
</reference>
<comment type="caution">
    <text evidence="2">The sequence shown here is derived from an EMBL/GenBank/DDBJ whole genome shotgun (WGS) entry which is preliminary data.</text>
</comment>
<feature type="transmembrane region" description="Helical" evidence="1">
    <location>
        <begin position="30"/>
        <end position="48"/>
    </location>
</feature>
<dbReference type="PATRIC" id="fig|447.4.peg.3587"/>
<protein>
    <recommendedName>
        <fullName evidence="4">Transmembrane protein</fullName>
    </recommendedName>
</protein>
<evidence type="ECO:0000256" key="1">
    <source>
        <dbReference type="SAM" id="Phobius"/>
    </source>
</evidence>
<keyword evidence="1" id="KW-0812">Transmembrane</keyword>
<dbReference type="AlphaFoldDB" id="A0A0W0RBV5"/>
<dbReference type="Proteomes" id="UP000054695">
    <property type="component" value="Unassembled WGS sequence"/>
</dbReference>
<sequence length="50" mass="5196">MRFTKNIGFILLAVYLILVALGTLAPGVAIPSTITAVVALVAAIFILIGR</sequence>
<keyword evidence="1" id="KW-0472">Membrane</keyword>
<evidence type="ECO:0000313" key="3">
    <source>
        <dbReference type="Proteomes" id="UP000054695"/>
    </source>
</evidence>
<gene>
    <name evidence="2" type="ORF">Lboz_3356</name>
</gene>
<proteinExistence type="predicted"/>
<accession>A0A0W0RBV5</accession>
<feature type="transmembrane region" description="Helical" evidence="1">
    <location>
        <begin position="7"/>
        <end position="24"/>
    </location>
</feature>
<dbReference type="RefSeq" id="WP_165482562.1">
    <property type="nucleotide sequence ID" value="NZ_CAAAIY010000027.1"/>
</dbReference>
<keyword evidence="3" id="KW-1185">Reference proteome</keyword>
<name>A0A0W0RBV5_LEGBO</name>